<evidence type="ECO:0000256" key="1">
    <source>
        <dbReference type="ARBA" id="ARBA00022741"/>
    </source>
</evidence>
<dbReference type="InterPro" id="IPR000212">
    <property type="entry name" value="DNA_helicase_UvrD/REP"/>
</dbReference>
<feature type="domain" description="UvrD-like helicase C-terminal" evidence="5">
    <location>
        <begin position="523"/>
        <end position="591"/>
    </location>
</feature>
<dbReference type="EMBL" id="JACDUJ010000001">
    <property type="protein sequence ID" value="MBA2846169.1"/>
    <property type="molecule type" value="Genomic_DNA"/>
</dbReference>
<name>A0A7J9NMB2_METMI</name>
<protein>
    <recommendedName>
        <fullName evidence="5">UvrD-like helicase C-terminal domain-containing protein</fullName>
    </recommendedName>
</protein>
<evidence type="ECO:0000256" key="4">
    <source>
        <dbReference type="ARBA" id="ARBA00022840"/>
    </source>
</evidence>
<evidence type="ECO:0000313" key="7">
    <source>
        <dbReference type="Proteomes" id="UP000571854"/>
    </source>
</evidence>
<dbReference type="PANTHER" id="PTHR11070:SF2">
    <property type="entry name" value="ATP-DEPENDENT DNA HELICASE SRS2"/>
    <property type="match status" value="1"/>
</dbReference>
<keyword evidence="4" id="KW-0067">ATP-binding</keyword>
<dbReference type="Gene3D" id="3.40.50.300">
    <property type="entry name" value="P-loop containing nucleotide triphosphate hydrolases"/>
    <property type="match status" value="2"/>
</dbReference>
<reference evidence="6 7" key="1">
    <citation type="submission" date="2020-07" db="EMBL/GenBank/DDBJ databases">
        <title>Genomic Encyclopedia of Type Strains, Phase IV (KMG-V): Genome sequencing to study the core and pangenomes of soil and plant-associated prokaryotes.</title>
        <authorList>
            <person name="Whitman W."/>
        </authorList>
    </citation>
    <scope>NUCLEOTIDE SEQUENCE [LARGE SCALE GENOMIC DNA]</scope>
    <source>
        <strain evidence="6 7">A5</strain>
    </source>
</reference>
<gene>
    <name evidence="6" type="ORF">HNP88_000353</name>
</gene>
<dbReference type="Pfam" id="PF13361">
    <property type="entry name" value="UvrD_C"/>
    <property type="match status" value="1"/>
</dbReference>
<sequence length="614" mass="70586">MVLYTHVPESGLNNMGEKNVLERIKKIYSNVDRDCYLYSQVPIGFGDVRKVPDFILLDPLYGVCILEVKHYDFKNTKLDMHNAYFANGNKDINPILKGNEYFDRVQDILSNHKELYEPSGKLGVTLCSKVVFTKSTTEDIAYWGMRPVLENAITKYIAADELETISIERLFNNRKCKLRTGWFKVTQGVLFPERVIRKNKPTQLTDYGFEVGQHHVNEELIKELDYEQEQIARRMPYGHYMVTGVPGSGKTVILLARAVHLLRQNPSWNILILTYNKSLSKKLNDNINNLKDYCKALNIPLENIGYKNKIGAMTFHQLAMALAGPQDATGKSSDWWDSELPKLAMNNAEPMFDAILIDEYQDFHADWLRLCLILCKKHRYLKKGGGRVETTNLFLAGDRLQSIYQSKDHSWKDLGINIVGGQRSKFLRKAYRSGKSHMELAMKFLMSDESLKNEVMNFYECGEDVECAENIVNQVQFIEGNYQSIVTLVDDMIDNERYKPEEILILCKNRKSIYDLYNLMSPELRQKGVAGKNLTPGKFTITTYHSSKGLESPVCILADVSEFSNEKSNAQEKKLLYVGMTRASEILYVHAKEYKSDTCARDLKELQDMQYIEI</sequence>
<dbReference type="Proteomes" id="UP000571854">
    <property type="component" value="Unassembled WGS sequence"/>
</dbReference>
<dbReference type="GO" id="GO:0016787">
    <property type="term" value="F:hydrolase activity"/>
    <property type="evidence" value="ECO:0007669"/>
    <property type="project" value="UniProtKB-KW"/>
</dbReference>
<comment type="caution">
    <text evidence="6">The sequence shown here is derived from an EMBL/GenBank/DDBJ whole genome shotgun (WGS) entry which is preliminary data.</text>
</comment>
<dbReference type="GO" id="GO:0005524">
    <property type="term" value="F:ATP binding"/>
    <property type="evidence" value="ECO:0007669"/>
    <property type="project" value="UniProtKB-KW"/>
</dbReference>
<dbReference type="GO" id="GO:0043138">
    <property type="term" value="F:3'-5' DNA helicase activity"/>
    <property type="evidence" value="ECO:0007669"/>
    <property type="project" value="TreeGrafter"/>
</dbReference>
<dbReference type="GO" id="GO:0003677">
    <property type="term" value="F:DNA binding"/>
    <property type="evidence" value="ECO:0007669"/>
    <property type="project" value="InterPro"/>
</dbReference>
<dbReference type="PANTHER" id="PTHR11070">
    <property type="entry name" value="UVRD / RECB / PCRA DNA HELICASE FAMILY MEMBER"/>
    <property type="match status" value="1"/>
</dbReference>
<dbReference type="GO" id="GO:0000725">
    <property type="term" value="P:recombinational repair"/>
    <property type="evidence" value="ECO:0007669"/>
    <property type="project" value="TreeGrafter"/>
</dbReference>
<accession>A0A7J9NMB2</accession>
<evidence type="ECO:0000256" key="3">
    <source>
        <dbReference type="ARBA" id="ARBA00022806"/>
    </source>
</evidence>
<keyword evidence="1" id="KW-0547">Nucleotide-binding</keyword>
<evidence type="ECO:0000256" key="2">
    <source>
        <dbReference type="ARBA" id="ARBA00022801"/>
    </source>
</evidence>
<keyword evidence="3" id="KW-0347">Helicase</keyword>
<organism evidence="6 7">
    <name type="scientific">Methanococcus maripaludis</name>
    <name type="common">Methanococcus deltae</name>
    <dbReference type="NCBI Taxonomy" id="39152"/>
    <lineage>
        <taxon>Archaea</taxon>
        <taxon>Methanobacteriati</taxon>
        <taxon>Methanobacteriota</taxon>
        <taxon>Methanomada group</taxon>
        <taxon>Methanococci</taxon>
        <taxon>Methanococcales</taxon>
        <taxon>Methanococcaceae</taxon>
        <taxon>Methanococcus</taxon>
    </lineage>
</organism>
<keyword evidence="2" id="KW-0378">Hydrolase</keyword>
<dbReference type="RefSeq" id="WP_181491744.1">
    <property type="nucleotide sequence ID" value="NZ_JACDUJ010000001.1"/>
</dbReference>
<dbReference type="InterPro" id="IPR014017">
    <property type="entry name" value="DNA_helicase_UvrD-like_C"/>
</dbReference>
<evidence type="ECO:0000313" key="6">
    <source>
        <dbReference type="EMBL" id="MBA2846169.1"/>
    </source>
</evidence>
<proteinExistence type="predicted"/>
<dbReference type="SUPFAM" id="SSF52540">
    <property type="entry name" value="P-loop containing nucleoside triphosphate hydrolases"/>
    <property type="match status" value="1"/>
</dbReference>
<evidence type="ECO:0000259" key="5">
    <source>
        <dbReference type="Pfam" id="PF13361"/>
    </source>
</evidence>
<dbReference type="InterPro" id="IPR027417">
    <property type="entry name" value="P-loop_NTPase"/>
</dbReference>
<dbReference type="AlphaFoldDB" id="A0A7J9NMB2"/>
<dbReference type="Pfam" id="PF13245">
    <property type="entry name" value="AAA_19"/>
    <property type="match status" value="1"/>
</dbReference>